<evidence type="ECO:0000256" key="1">
    <source>
        <dbReference type="ARBA" id="ARBA00022618"/>
    </source>
</evidence>
<dbReference type="CDD" id="cd20537">
    <property type="entry name" value="CYCLIN_CCNO-like_rpt2"/>
    <property type="match status" value="1"/>
</dbReference>
<feature type="compositionally biased region" description="Low complexity" evidence="5">
    <location>
        <begin position="250"/>
        <end position="260"/>
    </location>
</feature>
<feature type="compositionally biased region" description="Low complexity" evidence="5">
    <location>
        <begin position="212"/>
        <end position="224"/>
    </location>
</feature>
<keyword evidence="1" id="KW-0132">Cell division</keyword>
<dbReference type="Pfam" id="PF00134">
    <property type="entry name" value="Cyclin_N"/>
    <property type="match status" value="1"/>
</dbReference>
<dbReference type="Pfam" id="PF02984">
    <property type="entry name" value="Cyclin_C"/>
    <property type="match status" value="1"/>
</dbReference>
<evidence type="ECO:0000256" key="3">
    <source>
        <dbReference type="ARBA" id="ARBA00023306"/>
    </source>
</evidence>
<dbReference type="SMART" id="SM00385">
    <property type="entry name" value="CYCLIN"/>
    <property type="match status" value="2"/>
</dbReference>
<feature type="compositionally biased region" description="Basic and acidic residues" evidence="5">
    <location>
        <begin position="76"/>
        <end position="91"/>
    </location>
</feature>
<evidence type="ECO:0000259" key="7">
    <source>
        <dbReference type="SMART" id="SM01332"/>
    </source>
</evidence>
<dbReference type="InterPro" id="IPR048258">
    <property type="entry name" value="Cyclins_cyclin-box"/>
</dbReference>
<evidence type="ECO:0000256" key="5">
    <source>
        <dbReference type="SAM" id="MobiDB-lite"/>
    </source>
</evidence>
<accession>A0AAV7YDS9</accession>
<feature type="compositionally biased region" description="Basic residues" evidence="5">
    <location>
        <begin position="195"/>
        <end position="207"/>
    </location>
</feature>
<dbReference type="EMBL" id="JANTQA010000063">
    <property type="protein sequence ID" value="KAJ3427056.1"/>
    <property type="molecule type" value="Genomic_DNA"/>
</dbReference>
<dbReference type="InterPro" id="IPR004367">
    <property type="entry name" value="Cyclin_C-dom"/>
</dbReference>
<feature type="domain" description="Cyclin-like" evidence="6">
    <location>
        <begin position="377"/>
        <end position="461"/>
    </location>
</feature>
<dbReference type="Proteomes" id="UP001146793">
    <property type="component" value="Unassembled WGS sequence"/>
</dbReference>
<keyword evidence="3" id="KW-0131">Cell cycle</keyword>
<evidence type="ECO:0000256" key="2">
    <source>
        <dbReference type="ARBA" id="ARBA00023127"/>
    </source>
</evidence>
<dbReference type="AlphaFoldDB" id="A0AAV7YDS9"/>
<proteinExistence type="inferred from homology"/>
<comment type="similarity">
    <text evidence="4">Belongs to the cyclin family.</text>
</comment>
<feature type="compositionally biased region" description="Acidic residues" evidence="5">
    <location>
        <begin position="261"/>
        <end position="281"/>
    </location>
</feature>
<feature type="domain" description="Cyclin-like" evidence="6">
    <location>
        <begin position="474"/>
        <end position="565"/>
    </location>
</feature>
<reference evidence="8" key="1">
    <citation type="submission" date="2022-08" db="EMBL/GenBank/DDBJ databases">
        <title>Novel sulphate-reducing endosymbionts in the free-living metamonad Anaeramoeba.</title>
        <authorList>
            <person name="Jerlstrom-Hultqvist J."/>
            <person name="Cepicka I."/>
            <person name="Gallot-Lavallee L."/>
            <person name="Salas-Leiva D."/>
            <person name="Curtis B.A."/>
            <person name="Zahonova K."/>
            <person name="Pipaliya S."/>
            <person name="Dacks J."/>
            <person name="Roger A.J."/>
        </authorList>
    </citation>
    <scope>NUCLEOTIDE SEQUENCE</scope>
    <source>
        <strain evidence="8">Busselton2</strain>
    </source>
</reference>
<dbReference type="FunFam" id="1.10.472.10:FF:000001">
    <property type="entry name" value="G2/mitotic-specific cyclin"/>
    <property type="match status" value="1"/>
</dbReference>
<evidence type="ECO:0000313" key="8">
    <source>
        <dbReference type="EMBL" id="KAJ3427056.1"/>
    </source>
</evidence>
<dbReference type="GO" id="GO:0051301">
    <property type="term" value="P:cell division"/>
    <property type="evidence" value="ECO:0007669"/>
    <property type="project" value="UniProtKB-KW"/>
</dbReference>
<dbReference type="InterPro" id="IPR039361">
    <property type="entry name" value="Cyclin"/>
</dbReference>
<feature type="compositionally biased region" description="Low complexity" evidence="5">
    <location>
        <begin position="300"/>
        <end position="313"/>
    </location>
</feature>
<gene>
    <name evidence="8" type="ORF">M0812_26635</name>
</gene>
<keyword evidence="2 4" id="KW-0195">Cyclin</keyword>
<dbReference type="PROSITE" id="PS00292">
    <property type="entry name" value="CYCLINS"/>
    <property type="match status" value="1"/>
</dbReference>
<feature type="compositionally biased region" description="Basic and acidic residues" evidence="5">
    <location>
        <begin position="163"/>
        <end position="173"/>
    </location>
</feature>
<feature type="region of interest" description="Disordered" evidence="5">
    <location>
        <begin position="1"/>
        <end position="316"/>
    </location>
</feature>
<name>A0AAV7YDS9_9EUKA</name>
<dbReference type="Gene3D" id="1.10.472.10">
    <property type="entry name" value="Cyclin-like"/>
    <property type="match status" value="2"/>
</dbReference>
<dbReference type="InterPro" id="IPR036915">
    <property type="entry name" value="Cyclin-like_sf"/>
</dbReference>
<dbReference type="GO" id="GO:0044772">
    <property type="term" value="P:mitotic cell cycle phase transition"/>
    <property type="evidence" value="ECO:0007669"/>
    <property type="project" value="InterPro"/>
</dbReference>
<dbReference type="SUPFAM" id="SSF47954">
    <property type="entry name" value="Cyclin-like"/>
    <property type="match status" value="2"/>
</dbReference>
<feature type="compositionally biased region" description="Acidic residues" evidence="5">
    <location>
        <begin position="225"/>
        <end position="242"/>
    </location>
</feature>
<evidence type="ECO:0000313" key="9">
    <source>
        <dbReference type="Proteomes" id="UP001146793"/>
    </source>
</evidence>
<dbReference type="InterPro" id="IPR013763">
    <property type="entry name" value="Cyclin-like_dom"/>
</dbReference>
<organism evidence="8 9">
    <name type="scientific">Anaeramoeba flamelloides</name>
    <dbReference type="NCBI Taxonomy" id="1746091"/>
    <lineage>
        <taxon>Eukaryota</taxon>
        <taxon>Metamonada</taxon>
        <taxon>Anaeramoebidae</taxon>
        <taxon>Anaeramoeba</taxon>
    </lineage>
</organism>
<feature type="compositionally biased region" description="Basic and acidic residues" evidence="5">
    <location>
        <begin position="12"/>
        <end position="44"/>
    </location>
</feature>
<dbReference type="SMART" id="SM01332">
    <property type="entry name" value="Cyclin_C"/>
    <property type="match status" value="1"/>
</dbReference>
<dbReference type="PANTHER" id="PTHR10177">
    <property type="entry name" value="CYCLINS"/>
    <property type="match status" value="1"/>
</dbReference>
<protein>
    <submittedName>
        <fullName evidence="8">Cyclin-a1-1</fullName>
    </submittedName>
</protein>
<feature type="compositionally biased region" description="Low complexity" evidence="5">
    <location>
        <begin position="145"/>
        <end position="162"/>
    </location>
</feature>
<sequence>MSSPNKNKNKNKHDQVHPSRDEQQIEISQSRKRDFSKIPQEETKQISSKAVQQREKNKRLNLSSIPKTKNKTKILKSKENQRKDKKSEQSKVNRTNTTPTFPCLKQISTKEIKNNYIKPLSSKGKEKAPLGNLDLKQKEKHKVKSNLTTRKNLLKNTKNFNNTDDKKENENKSRNNNSGIGLDSDSGNDSEIFNIKKKNTTHSHSKQKKETSLTSSSPTITTSESELESESESESELESELESESKSESSSETNTKTNSDSDSESESELESESESESESSSELETLTKRKSKISNKQPSIHNNAININNNNSNQESECKQNLSDLYLKLIDDPNFYSEYGNDYINSLLNTKNYYPEVDYLKKKQPFITTEMRTVLIRWLNEVCQEYQLQPETLHLAINYLDRFLSKVRVQRRFLQLVGVTALFLASKLEENTPPTIDDFSYITKNTYQNSHILQCENQIINILQFHFRVLTPIPFLKYFLLLTKANKKTKLLAYYLSEVQVPHLEFLKFKPEMIAISSIALAHLILSNIQLAEWDLMLKNFPQFHLNNLKTCILSLTQLYKKILELKTCPIFEKFNQNDFMNVSSIKILKNYI</sequence>
<evidence type="ECO:0000259" key="6">
    <source>
        <dbReference type="SMART" id="SM00385"/>
    </source>
</evidence>
<dbReference type="GO" id="GO:0016538">
    <property type="term" value="F:cyclin-dependent protein serine/threonine kinase regulator activity"/>
    <property type="evidence" value="ECO:0007669"/>
    <property type="project" value="InterPro"/>
</dbReference>
<comment type="caution">
    <text evidence="8">The sequence shown here is derived from an EMBL/GenBank/DDBJ whole genome shotgun (WGS) entry which is preliminary data.</text>
</comment>
<feature type="domain" description="Cyclin C-terminal" evidence="7">
    <location>
        <begin position="470"/>
        <end position="589"/>
    </location>
</feature>
<evidence type="ECO:0000256" key="4">
    <source>
        <dbReference type="RuleBase" id="RU000383"/>
    </source>
</evidence>
<dbReference type="InterPro" id="IPR006671">
    <property type="entry name" value="Cyclin_N"/>
</dbReference>